<dbReference type="InterPro" id="IPR051531">
    <property type="entry name" value="N-acetyltransferase"/>
</dbReference>
<protein>
    <submittedName>
        <fullName evidence="3">Protein N-acetyltransferase, RimJ/RimL family</fullName>
    </submittedName>
</protein>
<dbReference type="PANTHER" id="PTHR43792">
    <property type="entry name" value="GNAT FAMILY, PUTATIVE (AFU_ORTHOLOGUE AFUA_3G00765)-RELATED-RELATED"/>
    <property type="match status" value="1"/>
</dbReference>
<evidence type="ECO:0000313" key="3">
    <source>
        <dbReference type="EMBL" id="SFU33308.1"/>
    </source>
</evidence>
<evidence type="ECO:0000259" key="2">
    <source>
        <dbReference type="PROSITE" id="PS51186"/>
    </source>
</evidence>
<name>A0A1I7FAS2_9FIRM</name>
<evidence type="ECO:0000256" key="1">
    <source>
        <dbReference type="SAM" id="MobiDB-lite"/>
    </source>
</evidence>
<dbReference type="SUPFAM" id="SSF55729">
    <property type="entry name" value="Acyl-CoA N-acyltransferases (Nat)"/>
    <property type="match status" value="1"/>
</dbReference>
<dbReference type="Proteomes" id="UP000198817">
    <property type="component" value="Unassembled WGS sequence"/>
</dbReference>
<dbReference type="AlphaFoldDB" id="A0A1I7FAS2"/>
<keyword evidence="4" id="KW-1185">Reference proteome</keyword>
<gene>
    <name evidence="3" type="ORF">SAMN05216508_10218</name>
</gene>
<organism evidence="3 4">
    <name type="scientific">Eubacterium pyruvativorans</name>
    <dbReference type="NCBI Taxonomy" id="155865"/>
    <lineage>
        <taxon>Bacteria</taxon>
        <taxon>Bacillati</taxon>
        <taxon>Bacillota</taxon>
        <taxon>Clostridia</taxon>
        <taxon>Eubacteriales</taxon>
        <taxon>Eubacteriaceae</taxon>
        <taxon>Eubacterium</taxon>
    </lineage>
</organism>
<sequence>MEKQQVQGKPDKQRDTDEIQQEERTDVIPEEDRLDFDLAEFNGVLERLRGREAQTVQSPFSSLEDFVRSGASDFRDEQEDEGEWADDPVPSFGSDFGMTPEGNCSRDGVLDPSTAMARWMEEMNDLHDEEDENAGRGRVISPVSEPKQEAGSEPGQKAGSEPEPETGNHGMEGLGTVRLESNRLVLRRYRLDDAEELFSNYGSDPAVSRYVAWAPCETEEGTKEFLKMHVVRYDMDRDFYGWGIELKSTASADGKSHLIGSCGIFNVDTGSRSGELGLSIGSRWWRQGLAAEAMRTVMKFAFRQEGFHRLYASHQEDNTASGRVMRKCGMHFEGILRDGQRNRDGSYSNLLLYGKLDSDPAERS</sequence>
<feature type="domain" description="N-acetyltransferase" evidence="2">
    <location>
        <begin position="184"/>
        <end position="357"/>
    </location>
</feature>
<dbReference type="InterPro" id="IPR000182">
    <property type="entry name" value="GNAT_dom"/>
</dbReference>
<feature type="region of interest" description="Disordered" evidence="1">
    <location>
        <begin position="67"/>
        <end position="110"/>
    </location>
</feature>
<dbReference type="PROSITE" id="PS51186">
    <property type="entry name" value="GNAT"/>
    <property type="match status" value="1"/>
</dbReference>
<feature type="compositionally biased region" description="Acidic residues" evidence="1">
    <location>
        <begin position="76"/>
        <end position="86"/>
    </location>
</feature>
<dbReference type="OrthoDB" id="9785602at2"/>
<dbReference type="RefSeq" id="WP_090469607.1">
    <property type="nucleotide sequence ID" value="NZ_FOWF01000001.1"/>
</dbReference>
<feature type="region of interest" description="Disordered" evidence="1">
    <location>
        <begin position="1"/>
        <end position="30"/>
    </location>
</feature>
<dbReference type="STRING" id="155865.SAMN05216515_101149"/>
<evidence type="ECO:0000313" key="4">
    <source>
        <dbReference type="Proteomes" id="UP000198817"/>
    </source>
</evidence>
<reference evidence="3 4" key="1">
    <citation type="submission" date="2016-10" db="EMBL/GenBank/DDBJ databases">
        <authorList>
            <person name="de Groot N.N."/>
        </authorList>
    </citation>
    <scope>NUCLEOTIDE SEQUENCE [LARGE SCALE GENOMIC DNA]</scope>
    <source>
        <strain evidence="3 4">KHGC13</strain>
    </source>
</reference>
<dbReference type="GO" id="GO:0016747">
    <property type="term" value="F:acyltransferase activity, transferring groups other than amino-acyl groups"/>
    <property type="evidence" value="ECO:0007669"/>
    <property type="project" value="InterPro"/>
</dbReference>
<accession>A0A1I7FAS2</accession>
<dbReference type="Pfam" id="PF13302">
    <property type="entry name" value="Acetyltransf_3"/>
    <property type="match status" value="1"/>
</dbReference>
<proteinExistence type="predicted"/>
<dbReference type="PANTHER" id="PTHR43792:SF1">
    <property type="entry name" value="N-ACETYLTRANSFERASE DOMAIN-CONTAINING PROTEIN"/>
    <property type="match status" value="1"/>
</dbReference>
<dbReference type="InterPro" id="IPR016181">
    <property type="entry name" value="Acyl_CoA_acyltransferase"/>
</dbReference>
<keyword evidence="3" id="KW-0808">Transferase</keyword>
<dbReference type="Gene3D" id="3.40.630.30">
    <property type="match status" value="1"/>
</dbReference>
<feature type="region of interest" description="Disordered" evidence="1">
    <location>
        <begin position="139"/>
        <end position="176"/>
    </location>
</feature>
<dbReference type="EMBL" id="FPBT01000002">
    <property type="protein sequence ID" value="SFU33308.1"/>
    <property type="molecule type" value="Genomic_DNA"/>
</dbReference>